<evidence type="ECO:0000313" key="3">
    <source>
        <dbReference type="Proteomes" id="UP000587396"/>
    </source>
</evidence>
<dbReference type="PANTHER" id="PTHR45138:SF9">
    <property type="entry name" value="DIGUANYLATE CYCLASE DGCM-RELATED"/>
    <property type="match status" value="1"/>
</dbReference>
<dbReference type="SUPFAM" id="SSF55073">
    <property type="entry name" value="Nucleotide cyclase"/>
    <property type="match status" value="1"/>
</dbReference>
<accession>A0A842JEH8</accession>
<dbReference type="Proteomes" id="UP000587396">
    <property type="component" value="Unassembled WGS sequence"/>
</dbReference>
<dbReference type="InterPro" id="IPR050469">
    <property type="entry name" value="Diguanylate_Cyclase"/>
</dbReference>
<name>A0A842JEH8_9ACTN</name>
<dbReference type="GO" id="GO:0052621">
    <property type="term" value="F:diguanylate cyclase activity"/>
    <property type="evidence" value="ECO:0007669"/>
    <property type="project" value="TreeGrafter"/>
</dbReference>
<dbReference type="Gene3D" id="3.10.450.50">
    <property type="match status" value="1"/>
</dbReference>
<dbReference type="AlphaFoldDB" id="A0A842JEH8"/>
<keyword evidence="3" id="KW-1185">Reference proteome</keyword>
<dbReference type="CDD" id="cd01949">
    <property type="entry name" value="GGDEF"/>
    <property type="match status" value="1"/>
</dbReference>
<dbReference type="SMART" id="SM00267">
    <property type="entry name" value="GGDEF"/>
    <property type="match status" value="1"/>
</dbReference>
<evidence type="ECO:0000259" key="1">
    <source>
        <dbReference type="PROSITE" id="PS50887"/>
    </source>
</evidence>
<reference evidence="2 3" key="1">
    <citation type="submission" date="2020-08" db="EMBL/GenBank/DDBJ databases">
        <authorList>
            <person name="Liu C."/>
            <person name="Sun Q."/>
        </authorList>
    </citation>
    <scope>NUCLEOTIDE SEQUENCE [LARGE SCALE GENOMIC DNA]</scope>
    <source>
        <strain evidence="2 3">N22</strain>
    </source>
</reference>
<dbReference type="RefSeq" id="WP_185905620.1">
    <property type="nucleotide sequence ID" value="NZ_JACMSE010000008.1"/>
</dbReference>
<dbReference type="PROSITE" id="PS50887">
    <property type="entry name" value="GGDEF"/>
    <property type="match status" value="1"/>
</dbReference>
<dbReference type="Pfam" id="PF00990">
    <property type="entry name" value="GGDEF"/>
    <property type="match status" value="1"/>
</dbReference>
<dbReference type="Pfam" id="PF13474">
    <property type="entry name" value="SnoaL_3"/>
    <property type="match status" value="1"/>
</dbReference>
<dbReference type="InterPro" id="IPR043128">
    <property type="entry name" value="Rev_trsase/Diguanyl_cyclase"/>
</dbReference>
<dbReference type="PANTHER" id="PTHR45138">
    <property type="entry name" value="REGULATORY COMPONENTS OF SENSORY TRANSDUCTION SYSTEM"/>
    <property type="match status" value="1"/>
</dbReference>
<protein>
    <submittedName>
        <fullName evidence="2">Diguanylate cyclase</fullName>
    </submittedName>
</protein>
<sequence length="495" mass="55233">MGSLAFLLVDKTRGFVEACYERGDLDATLAYLDPSRATCFGYVADLHAFNSDDVARLLEASCAYARRIGSRIVSHECHLTYRNEACAVVLSSLRTRATKGDAADEYVRRLTFVYAPVGDEWLVVHVHSSAPDTPEGEAASRGMTARDVGAVDVDAVLSQAKIERERYEIVSELSDDVIYEYDVVRDTLHLFSTRFGENPNIRRNKVVVEHCKSTLDPSGFVHPDDRERYVADTCQLSQAKPEPGTEHDAYAYVYRLRPVFFFDDCKGDRDTYVHQRVLGRRIYDSEGRLVKYVGKIVDVSGEYELLEQSSTDSLTRAYNRSYLQSRLREYCASKQPDVSYACLLADVDCFKTVNDQFGHLVGDELLTSFVDTARALFRTSDVVARLGGDEFMVFMRDVYDPRVAMERSEALIIAFRSAAADRGLPHDVSLSVGVVVSQDPHPFSELYRRADIALYRAKAEGKNCAVAYLEGMAYPEGGCPAKPAPPAFPPPSLGD</sequence>
<gene>
    <name evidence="2" type="ORF">H7313_10905</name>
</gene>
<dbReference type="GO" id="GO:0043709">
    <property type="term" value="P:cell adhesion involved in single-species biofilm formation"/>
    <property type="evidence" value="ECO:0007669"/>
    <property type="project" value="TreeGrafter"/>
</dbReference>
<evidence type="ECO:0000313" key="2">
    <source>
        <dbReference type="EMBL" id="MBC2889844.1"/>
    </source>
</evidence>
<dbReference type="Gene3D" id="3.30.450.20">
    <property type="entry name" value="PAS domain"/>
    <property type="match status" value="1"/>
</dbReference>
<dbReference type="InterPro" id="IPR032710">
    <property type="entry name" value="NTF2-like_dom_sf"/>
</dbReference>
<dbReference type="Gene3D" id="3.30.70.270">
    <property type="match status" value="1"/>
</dbReference>
<proteinExistence type="predicted"/>
<dbReference type="EMBL" id="JACMSE010000008">
    <property type="protein sequence ID" value="MBC2889844.1"/>
    <property type="molecule type" value="Genomic_DNA"/>
</dbReference>
<dbReference type="SUPFAM" id="SSF54427">
    <property type="entry name" value="NTF2-like"/>
    <property type="match status" value="1"/>
</dbReference>
<dbReference type="GO" id="GO:0005886">
    <property type="term" value="C:plasma membrane"/>
    <property type="evidence" value="ECO:0007669"/>
    <property type="project" value="TreeGrafter"/>
</dbReference>
<organism evidence="2 3">
    <name type="scientific">Gordonibacter massiliensis</name>
    <name type="common">ex Traore et al. 2017</name>
    <dbReference type="NCBI Taxonomy" id="1841863"/>
    <lineage>
        <taxon>Bacteria</taxon>
        <taxon>Bacillati</taxon>
        <taxon>Actinomycetota</taxon>
        <taxon>Coriobacteriia</taxon>
        <taxon>Eggerthellales</taxon>
        <taxon>Eggerthellaceae</taxon>
        <taxon>Gordonibacter</taxon>
    </lineage>
</organism>
<feature type="domain" description="GGDEF" evidence="1">
    <location>
        <begin position="338"/>
        <end position="470"/>
    </location>
</feature>
<dbReference type="InterPro" id="IPR037401">
    <property type="entry name" value="SnoaL-like"/>
</dbReference>
<comment type="caution">
    <text evidence="2">The sequence shown here is derived from an EMBL/GenBank/DDBJ whole genome shotgun (WGS) entry which is preliminary data.</text>
</comment>
<dbReference type="InterPro" id="IPR000160">
    <property type="entry name" value="GGDEF_dom"/>
</dbReference>
<dbReference type="InterPro" id="IPR029787">
    <property type="entry name" value="Nucleotide_cyclase"/>
</dbReference>
<dbReference type="NCBIfam" id="TIGR00254">
    <property type="entry name" value="GGDEF"/>
    <property type="match status" value="1"/>
</dbReference>
<dbReference type="GO" id="GO:1902201">
    <property type="term" value="P:negative regulation of bacterial-type flagellum-dependent cell motility"/>
    <property type="evidence" value="ECO:0007669"/>
    <property type="project" value="TreeGrafter"/>
</dbReference>